<dbReference type="SUPFAM" id="SSF74788">
    <property type="entry name" value="Cullin repeat-like"/>
    <property type="match status" value="1"/>
</dbReference>
<evidence type="ECO:0000256" key="2">
    <source>
        <dbReference type="ARBA" id="ARBA00022448"/>
    </source>
</evidence>
<feature type="region of interest" description="Disordered" evidence="4">
    <location>
        <begin position="1"/>
        <end position="48"/>
    </location>
</feature>
<keyword evidence="2 3" id="KW-0813">Transport</keyword>
<dbReference type="OrthoDB" id="1922221at2759"/>
<dbReference type="STRING" id="4081.A0A3Q7EAM7"/>
<evidence type="ECO:0000259" key="5">
    <source>
        <dbReference type="Pfam" id="PF03081"/>
    </source>
</evidence>
<dbReference type="EnsemblPlants" id="Solyc01g009880.2.1">
    <property type="protein sequence ID" value="Solyc01g009880.2.1.1"/>
    <property type="gene ID" value="Solyc01g009880.2"/>
</dbReference>
<dbReference type="InterPro" id="IPR046364">
    <property type="entry name" value="Exo70_C"/>
</dbReference>
<dbReference type="KEGG" id="sly:101243736"/>
<dbReference type="GO" id="GO:0006887">
    <property type="term" value="P:exocytosis"/>
    <property type="evidence" value="ECO:0000318"/>
    <property type="project" value="GO_Central"/>
</dbReference>
<sequence length="664" mass="75960">MVKNHLDKNGSFTGSPKPPHPTTSTDPHSRKGSQEELDHSLNHHNEDVKKLSDDIDRFIDELSTCHDKSNPPKVPEIIETFSKIIESKISKHSTSENSSTRLCKMTEEDNFFVEAVTRLSKLTNSLSEFPLGSTTTRSLNRTSMVLQRAMTLMEEDLRALLEDSSSSHVKVHKNSSFNSNRLLVDGELCSLTLSESSGEEEYPSFPPDVVTRMNRIASTMIMAGYETECCQVYSTTRRNACFEQMKKLEFEKINMEDVQRMQWDSLEGEITRWIRAVKNCSTTLFPGEKRLGDSVFSESPMNSQTLFSNLARAIVIQLLDFAEAVTMTKRSAEKLFKYLDMYEALRDLIPSIKNSCSNECENELNSEIQATIDRLGESAVSIFSDLENSIKNDVARTPVPGGAVHPLTRYVMNYLKYACEYKITLEHIFQQHVKLEESNANVNANSSAKFKPILEVEAENDSPHCNSETTPFSIQQVTIMDLLDTNLEAKSNLYRDPALRHIFLMNNGRYILQKVKGSAEIHQVMGDTWCRRRSTIVRHYHKNYQRETFGKVLQILTHDGMQVHGKVAKTTVKERFKNFNVIFDEIHRSQSTWVVSDEQLQSELRVSISALVIPAYRSFFGRFRQYLDNAKQAEKYIKYQPEDIEILIDDFFDGNSTSMARRKT</sequence>
<dbReference type="GO" id="GO:0015031">
    <property type="term" value="P:protein transport"/>
    <property type="evidence" value="ECO:0007669"/>
    <property type="project" value="UniProtKB-KW"/>
</dbReference>
<dbReference type="InterPro" id="IPR016159">
    <property type="entry name" value="Cullin_repeat-like_dom_sf"/>
</dbReference>
<dbReference type="InterPro" id="IPR004140">
    <property type="entry name" value="Exo70"/>
</dbReference>
<protein>
    <recommendedName>
        <fullName evidence="3">Exocyst subunit Exo70 family protein</fullName>
    </recommendedName>
</protein>
<dbReference type="AlphaFoldDB" id="A0A3Q7EAM7"/>
<dbReference type="Pfam" id="PF20669">
    <property type="entry name" value="Exo70_N"/>
    <property type="match status" value="1"/>
</dbReference>
<dbReference type="GeneID" id="101243736"/>
<keyword evidence="3" id="KW-0268">Exocytosis</keyword>
<evidence type="ECO:0000256" key="1">
    <source>
        <dbReference type="ARBA" id="ARBA00006756"/>
    </source>
</evidence>
<dbReference type="PANTHER" id="PTHR12542:SF176">
    <property type="entry name" value="EXOCYST SUBUNIT EXO70 FAMILY PROTEIN"/>
    <property type="match status" value="1"/>
</dbReference>
<dbReference type="Pfam" id="PF03081">
    <property type="entry name" value="Exo70_C"/>
    <property type="match status" value="1"/>
</dbReference>
<dbReference type="FunCoup" id="A0A3Q7EAM7">
    <property type="interactions" value="2516"/>
</dbReference>
<keyword evidence="3" id="KW-0653">Protein transport</keyword>
<dbReference type="InParanoid" id="A0A3Q7EAM7"/>
<reference evidence="6" key="2">
    <citation type="submission" date="2019-01" db="UniProtKB">
        <authorList>
            <consortium name="EnsemblPlants"/>
        </authorList>
    </citation>
    <scope>IDENTIFICATION</scope>
    <source>
        <strain evidence="6">cv. Heinz 1706</strain>
    </source>
</reference>
<dbReference type="Proteomes" id="UP000004994">
    <property type="component" value="Chromosome 1"/>
</dbReference>
<feature type="compositionally biased region" description="Basic and acidic residues" evidence="4">
    <location>
        <begin position="27"/>
        <end position="48"/>
    </location>
</feature>
<feature type="domain" description="Exocyst complex subunit Exo70 C-terminal" evidence="5">
    <location>
        <begin position="271"/>
        <end position="650"/>
    </location>
</feature>
<keyword evidence="7" id="KW-1185">Reference proteome</keyword>
<dbReference type="RefSeq" id="XP_004228856.1">
    <property type="nucleotide sequence ID" value="XM_004228808.5"/>
</dbReference>
<organism evidence="6">
    <name type="scientific">Solanum lycopersicum</name>
    <name type="common">Tomato</name>
    <name type="synonym">Lycopersicon esculentum</name>
    <dbReference type="NCBI Taxonomy" id="4081"/>
    <lineage>
        <taxon>Eukaryota</taxon>
        <taxon>Viridiplantae</taxon>
        <taxon>Streptophyta</taxon>
        <taxon>Embryophyta</taxon>
        <taxon>Tracheophyta</taxon>
        <taxon>Spermatophyta</taxon>
        <taxon>Magnoliopsida</taxon>
        <taxon>eudicotyledons</taxon>
        <taxon>Gunneridae</taxon>
        <taxon>Pentapetalae</taxon>
        <taxon>asterids</taxon>
        <taxon>lamiids</taxon>
        <taxon>Solanales</taxon>
        <taxon>Solanaceae</taxon>
        <taxon>Solanoideae</taxon>
        <taxon>Solaneae</taxon>
        <taxon>Solanum</taxon>
        <taxon>Solanum subgen. Lycopersicon</taxon>
    </lineage>
</organism>
<dbReference type="FunFam" id="1.20.1280.170:FF:000003">
    <property type="entry name" value="Exocyst subunit Exo70 family protein"/>
    <property type="match status" value="1"/>
</dbReference>
<dbReference type="GO" id="GO:0000145">
    <property type="term" value="C:exocyst"/>
    <property type="evidence" value="ECO:0000318"/>
    <property type="project" value="GO_Central"/>
</dbReference>
<dbReference type="Gene3D" id="1.20.1280.170">
    <property type="entry name" value="Exocyst complex component Exo70"/>
    <property type="match status" value="1"/>
</dbReference>
<comment type="function">
    <text evidence="3">Component of the exocyst complex.</text>
</comment>
<dbReference type="Gramene" id="Solyc01g009880.2.1">
    <property type="protein sequence ID" value="Solyc01g009880.2.1.1"/>
    <property type="gene ID" value="Solyc01g009880.2"/>
</dbReference>
<comment type="similarity">
    <text evidence="1 3">Belongs to the EXO70 family.</text>
</comment>
<accession>A0A3Q7EAM7</accession>
<dbReference type="SMR" id="A0A3Q7EAM7"/>
<evidence type="ECO:0000313" key="6">
    <source>
        <dbReference type="EnsemblPlants" id="Solyc01g009880.2.1.1"/>
    </source>
</evidence>
<dbReference type="PANTHER" id="PTHR12542">
    <property type="entry name" value="EXOCYST COMPLEX PROTEIN EXO70"/>
    <property type="match status" value="1"/>
</dbReference>
<dbReference type="GO" id="GO:0005546">
    <property type="term" value="F:phosphatidylinositol-4,5-bisphosphate binding"/>
    <property type="evidence" value="ECO:0007669"/>
    <property type="project" value="InterPro"/>
</dbReference>
<proteinExistence type="inferred from homology"/>
<gene>
    <name evidence="6" type="primary">LOC101243736</name>
</gene>
<name>A0A3Q7EAM7_SOLLC</name>
<evidence type="ECO:0000256" key="3">
    <source>
        <dbReference type="RuleBase" id="RU365026"/>
    </source>
</evidence>
<dbReference type="OMA" id="ENECCMV"/>
<evidence type="ECO:0000313" key="7">
    <source>
        <dbReference type="Proteomes" id="UP000004994"/>
    </source>
</evidence>
<reference evidence="6" key="1">
    <citation type="journal article" date="2012" name="Nature">
        <title>The tomato genome sequence provides insights into fleshy fruit evolution.</title>
        <authorList>
            <consortium name="Tomato Genome Consortium"/>
        </authorList>
    </citation>
    <scope>NUCLEOTIDE SEQUENCE [LARGE SCALE GENOMIC DNA]</scope>
    <source>
        <strain evidence="6">cv. Heinz 1706</strain>
    </source>
</reference>
<dbReference type="PaxDb" id="4081-Solyc01g009880.2.1"/>
<evidence type="ECO:0000256" key="4">
    <source>
        <dbReference type="SAM" id="MobiDB-lite"/>
    </source>
</evidence>